<dbReference type="InParanoid" id="A0A2K2C8X1"/>
<dbReference type="AlphaFoldDB" id="A0A2K2C8X1"/>
<keyword evidence="2" id="KW-1185">Reference proteome</keyword>
<dbReference type="Proteomes" id="UP000006729">
    <property type="component" value="Chromosome 1"/>
</dbReference>
<gene>
    <name evidence="1" type="ORF">POPTR_001G354800</name>
</gene>
<proteinExistence type="predicted"/>
<evidence type="ECO:0000313" key="1">
    <source>
        <dbReference type="EMBL" id="PNT58474.1"/>
    </source>
</evidence>
<name>A0A2K2C8X1_POPTR</name>
<reference evidence="1 2" key="1">
    <citation type="journal article" date="2006" name="Science">
        <title>The genome of black cottonwood, Populus trichocarpa (Torr. &amp; Gray).</title>
        <authorList>
            <person name="Tuskan G.A."/>
            <person name="Difazio S."/>
            <person name="Jansson S."/>
            <person name="Bohlmann J."/>
            <person name="Grigoriev I."/>
            <person name="Hellsten U."/>
            <person name="Putnam N."/>
            <person name="Ralph S."/>
            <person name="Rombauts S."/>
            <person name="Salamov A."/>
            <person name="Schein J."/>
            <person name="Sterck L."/>
            <person name="Aerts A."/>
            <person name="Bhalerao R.R."/>
            <person name="Bhalerao R.P."/>
            <person name="Blaudez D."/>
            <person name="Boerjan W."/>
            <person name="Brun A."/>
            <person name="Brunner A."/>
            <person name="Busov V."/>
            <person name="Campbell M."/>
            <person name="Carlson J."/>
            <person name="Chalot M."/>
            <person name="Chapman J."/>
            <person name="Chen G.L."/>
            <person name="Cooper D."/>
            <person name="Coutinho P.M."/>
            <person name="Couturier J."/>
            <person name="Covert S."/>
            <person name="Cronk Q."/>
            <person name="Cunningham R."/>
            <person name="Davis J."/>
            <person name="Degroeve S."/>
            <person name="Dejardin A."/>
            <person name="Depamphilis C."/>
            <person name="Detter J."/>
            <person name="Dirks B."/>
            <person name="Dubchak I."/>
            <person name="Duplessis S."/>
            <person name="Ehlting J."/>
            <person name="Ellis B."/>
            <person name="Gendler K."/>
            <person name="Goodstein D."/>
            <person name="Gribskov M."/>
            <person name="Grimwood J."/>
            <person name="Groover A."/>
            <person name="Gunter L."/>
            <person name="Hamberger B."/>
            <person name="Heinze B."/>
            <person name="Helariutta Y."/>
            <person name="Henrissat B."/>
            <person name="Holligan D."/>
            <person name="Holt R."/>
            <person name="Huang W."/>
            <person name="Islam-Faridi N."/>
            <person name="Jones S."/>
            <person name="Jones-Rhoades M."/>
            <person name="Jorgensen R."/>
            <person name="Joshi C."/>
            <person name="Kangasjarvi J."/>
            <person name="Karlsson J."/>
            <person name="Kelleher C."/>
            <person name="Kirkpatrick R."/>
            <person name="Kirst M."/>
            <person name="Kohler A."/>
            <person name="Kalluri U."/>
            <person name="Larimer F."/>
            <person name="Leebens-Mack J."/>
            <person name="Leple J.C."/>
            <person name="Locascio P."/>
            <person name="Lou Y."/>
            <person name="Lucas S."/>
            <person name="Martin F."/>
            <person name="Montanini B."/>
            <person name="Napoli C."/>
            <person name="Nelson D.R."/>
            <person name="Nelson C."/>
            <person name="Nieminen K."/>
            <person name="Nilsson O."/>
            <person name="Pereda V."/>
            <person name="Peter G."/>
            <person name="Philippe R."/>
            <person name="Pilate G."/>
            <person name="Poliakov A."/>
            <person name="Razumovskaya J."/>
            <person name="Richardson P."/>
            <person name="Rinaldi C."/>
            <person name="Ritland K."/>
            <person name="Rouze P."/>
            <person name="Ryaboy D."/>
            <person name="Schmutz J."/>
            <person name="Schrader J."/>
            <person name="Segerman B."/>
            <person name="Shin H."/>
            <person name="Siddiqui A."/>
            <person name="Sterky F."/>
            <person name="Terry A."/>
            <person name="Tsai C.J."/>
            <person name="Uberbacher E."/>
            <person name="Unneberg P."/>
            <person name="Vahala J."/>
            <person name="Wall K."/>
            <person name="Wessler S."/>
            <person name="Yang G."/>
            <person name="Yin T."/>
            <person name="Douglas C."/>
            <person name="Marra M."/>
            <person name="Sandberg G."/>
            <person name="Van de Peer Y."/>
            <person name="Rokhsar D."/>
        </authorList>
    </citation>
    <scope>NUCLEOTIDE SEQUENCE [LARGE SCALE GENOMIC DNA]</scope>
    <source>
        <strain evidence="2">cv. Nisqually</strain>
    </source>
</reference>
<organism evidence="1 2">
    <name type="scientific">Populus trichocarpa</name>
    <name type="common">Western balsam poplar</name>
    <name type="synonym">Populus balsamifera subsp. trichocarpa</name>
    <dbReference type="NCBI Taxonomy" id="3694"/>
    <lineage>
        <taxon>Eukaryota</taxon>
        <taxon>Viridiplantae</taxon>
        <taxon>Streptophyta</taxon>
        <taxon>Embryophyta</taxon>
        <taxon>Tracheophyta</taxon>
        <taxon>Spermatophyta</taxon>
        <taxon>Magnoliopsida</taxon>
        <taxon>eudicotyledons</taxon>
        <taxon>Gunneridae</taxon>
        <taxon>Pentapetalae</taxon>
        <taxon>rosids</taxon>
        <taxon>fabids</taxon>
        <taxon>Malpighiales</taxon>
        <taxon>Salicaceae</taxon>
        <taxon>Saliceae</taxon>
        <taxon>Populus</taxon>
    </lineage>
</organism>
<evidence type="ECO:0000313" key="2">
    <source>
        <dbReference type="Proteomes" id="UP000006729"/>
    </source>
</evidence>
<sequence>MKSQYLCTHLERYLGGFEELPPRMGNNNRNDLASSICQQEPFIHMTEINMIYNSITPSVS</sequence>
<accession>A0A2K2C8X1</accession>
<dbReference type="EMBL" id="CM009290">
    <property type="protein sequence ID" value="PNT58474.1"/>
    <property type="molecule type" value="Genomic_DNA"/>
</dbReference>
<protein>
    <submittedName>
        <fullName evidence="1">Uncharacterized protein</fullName>
    </submittedName>
</protein>